<accession>A0A8B6GJE1</accession>
<feature type="domain" description="IRS-type PTB" evidence="1">
    <location>
        <begin position="41"/>
        <end position="122"/>
    </location>
</feature>
<dbReference type="EMBL" id="UYJE01008512">
    <property type="protein sequence ID" value="VDI64505.1"/>
    <property type="molecule type" value="Genomic_DNA"/>
</dbReference>
<dbReference type="PANTHER" id="PTHR22692:SF26">
    <property type="entry name" value="SH3 DOMAIN-CONTAINING PROTEIN"/>
    <property type="match status" value="1"/>
</dbReference>
<proteinExistence type="predicted"/>
<dbReference type="PANTHER" id="PTHR22692">
    <property type="entry name" value="MYOSIN VII, XV"/>
    <property type="match status" value="1"/>
</dbReference>
<dbReference type="Gene3D" id="2.30.29.30">
    <property type="entry name" value="Pleckstrin-homology domain (PH domain)/Phosphotyrosine-binding domain (PTB)"/>
    <property type="match status" value="1"/>
</dbReference>
<evidence type="ECO:0000313" key="3">
    <source>
        <dbReference type="Proteomes" id="UP000596742"/>
    </source>
</evidence>
<evidence type="ECO:0000259" key="1">
    <source>
        <dbReference type="Pfam" id="PF02174"/>
    </source>
</evidence>
<dbReference type="Proteomes" id="UP000596742">
    <property type="component" value="Unassembled WGS sequence"/>
</dbReference>
<reference evidence="2" key="1">
    <citation type="submission" date="2018-11" db="EMBL/GenBank/DDBJ databases">
        <authorList>
            <person name="Alioto T."/>
            <person name="Alioto T."/>
        </authorList>
    </citation>
    <scope>NUCLEOTIDE SEQUENCE</scope>
</reference>
<dbReference type="InterPro" id="IPR011993">
    <property type="entry name" value="PH-like_dom_sf"/>
</dbReference>
<dbReference type="Pfam" id="PF02174">
    <property type="entry name" value="IRS"/>
    <property type="match status" value="1"/>
</dbReference>
<dbReference type="OrthoDB" id="312459at2759"/>
<evidence type="ECO:0000313" key="2">
    <source>
        <dbReference type="EMBL" id="VDI64505.1"/>
    </source>
</evidence>
<dbReference type="AlphaFoldDB" id="A0A8B6GJE1"/>
<dbReference type="InterPro" id="IPR051567">
    <property type="entry name" value="Unconventional_Myosin_ATPase"/>
</dbReference>
<gene>
    <name evidence="2" type="ORF">MGAL_10B056094</name>
</gene>
<name>A0A8B6GJE1_MYTGA</name>
<comment type="caution">
    <text evidence="2">The sequence shown here is derived from an EMBL/GenBank/DDBJ whole genome shotgun (WGS) entry which is preliminary data.</text>
</comment>
<dbReference type="InterPro" id="IPR002404">
    <property type="entry name" value="IRS_PTB"/>
</dbReference>
<sequence>MNITFFCITYFIYFIVDILARWPLFGSTFFVIKNPPTTPAIKGECLLAVNKNGIQFLKLQTHETILQYSFSEVLSTRQYRSESNQHYLDMKLGNLMVQKIVRIETDQGSDISNLIGQYMTVIAKNRKRPLTDRSTLDRTSLQRYH</sequence>
<dbReference type="SUPFAM" id="SSF50729">
    <property type="entry name" value="PH domain-like"/>
    <property type="match status" value="1"/>
</dbReference>
<keyword evidence="3" id="KW-1185">Reference proteome</keyword>
<organism evidence="2 3">
    <name type="scientific">Mytilus galloprovincialis</name>
    <name type="common">Mediterranean mussel</name>
    <dbReference type="NCBI Taxonomy" id="29158"/>
    <lineage>
        <taxon>Eukaryota</taxon>
        <taxon>Metazoa</taxon>
        <taxon>Spiralia</taxon>
        <taxon>Lophotrochozoa</taxon>
        <taxon>Mollusca</taxon>
        <taxon>Bivalvia</taxon>
        <taxon>Autobranchia</taxon>
        <taxon>Pteriomorphia</taxon>
        <taxon>Mytilida</taxon>
        <taxon>Mytiloidea</taxon>
        <taxon>Mytilidae</taxon>
        <taxon>Mytilinae</taxon>
        <taxon>Mytilus</taxon>
    </lineage>
</organism>
<protein>
    <submittedName>
        <fullName evidence="2">Myosin XV</fullName>
    </submittedName>
</protein>